<feature type="domain" description="Citrate transporter-like" evidence="9">
    <location>
        <begin position="1"/>
        <end position="347"/>
    </location>
</feature>
<dbReference type="OrthoDB" id="9765532at2"/>
<dbReference type="CDD" id="cd01116">
    <property type="entry name" value="P_permease"/>
    <property type="match status" value="1"/>
</dbReference>
<dbReference type="Proteomes" id="UP000591941">
    <property type="component" value="Unassembled WGS sequence"/>
</dbReference>
<keyword evidence="6 8" id="KW-1133">Transmembrane helix</keyword>
<evidence type="ECO:0000313" key="11">
    <source>
        <dbReference type="Proteomes" id="UP000591941"/>
    </source>
</evidence>
<keyword evidence="3" id="KW-0813">Transport</keyword>
<feature type="transmembrane region" description="Helical" evidence="8">
    <location>
        <begin position="300"/>
        <end position="320"/>
    </location>
</feature>
<feature type="transmembrane region" description="Helical" evidence="8">
    <location>
        <begin position="154"/>
        <end position="177"/>
    </location>
</feature>
<dbReference type="PRINTS" id="PR00758">
    <property type="entry name" value="ARSENICPUMP"/>
</dbReference>
<dbReference type="GO" id="GO:0005886">
    <property type="term" value="C:plasma membrane"/>
    <property type="evidence" value="ECO:0007669"/>
    <property type="project" value="UniProtKB-SubCell"/>
</dbReference>
<dbReference type="EMBL" id="JACHHI010000005">
    <property type="protein sequence ID" value="MBB6478041.1"/>
    <property type="molecule type" value="Genomic_DNA"/>
</dbReference>
<evidence type="ECO:0000256" key="3">
    <source>
        <dbReference type="ARBA" id="ARBA00022448"/>
    </source>
</evidence>
<keyword evidence="4" id="KW-1003">Cell membrane</keyword>
<keyword evidence="7 8" id="KW-0472">Membrane</keyword>
<keyword evidence="5 8" id="KW-0812">Transmembrane</keyword>
<dbReference type="GO" id="GO:0015105">
    <property type="term" value="F:arsenite transmembrane transporter activity"/>
    <property type="evidence" value="ECO:0007669"/>
    <property type="project" value="InterPro"/>
</dbReference>
<name>A0A841R3R9_9FIRM</name>
<evidence type="ECO:0000256" key="1">
    <source>
        <dbReference type="ARBA" id="ARBA00004651"/>
    </source>
</evidence>
<feature type="transmembrane region" description="Helical" evidence="8">
    <location>
        <begin position="205"/>
        <end position="226"/>
    </location>
</feature>
<feature type="transmembrane region" description="Helical" evidence="8">
    <location>
        <begin position="73"/>
        <end position="101"/>
    </location>
</feature>
<comment type="similarity">
    <text evidence="2">Belongs to the CitM (TC 2.A.11) transporter family.</text>
</comment>
<evidence type="ECO:0000256" key="6">
    <source>
        <dbReference type="ARBA" id="ARBA00022989"/>
    </source>
</evidence>
<evidence type="ECO:0000256" key="4">
    <source>
        <dbReference type="ARBA" id="ARBA00022475"/>
    </source>
</evidence>
<proteinExistence type="inferred from homology"/>
<evidence type="ECO:0000256" key="5">
    <source>
        <dbReference type="ARBA" id="ARBA00022692"/>
    </source>
</evidence>
<dbReference type="Pfam" id="PF03600">
    <property type="entry name" value="CitMHS"/>
    <property type="match status" value="1"/>
</dbReference>
<evidence type="ECO:0000256" key="2">
    <source>
        <dbReference type="ARBA" id="ARBA00009843"/>
    </source>
</evidence>
<dbReference type="InterPro" id="IPR051475">
    <property type="entry name" value="Diverse_Ion_Transporter"/>
</dbReference>
<evidence type="ECO:0000256" key="8">
    <source>
        <dbReference type="SAM" id="Phobius"/>
    </source>
</evidence>
<dbReference type="InterPro" id="IPR004680">
    <property type="entry name" value="Cit_transptr-like_dom"/>
</dbReference>
<dbReference type="PANTHER" id="PTHR43568">
    <property type="entry name" value="P PROTEIN"/>
    <property type="match status" value="1"/>
</dbReference>
<dbReference type="InterPro" id="IPR000802">
    <property type="entry name" value="Arsenical_pump_ArsB"/>
</dbReference>
<evidence type="ECO:0000259" key="9">
    <source>
        <dbReference type="Pfam" id="PF03600"/>
    </source>
</evidence>
<feature type="transmembrane region" description="Helical" evidence="8">
    <location>
        <begin position="6"/>
        <end position="24"/>
    </location>
</feature>
<feature type="transmembrane region" description="Helical" evidence="8">
    <location>
        <begin position="36"/>
        <end position="53"/>
    </location>
</feature>
<organism evidence="10 11">
    <name type="scientific">Negativicoccus succinicivorans</name>
    <dbReference type="NCBI Taxonomy" id="620903"/>
    <lineage>
        <taxon>Bacteria</taxon>
        <taxon>Bacillati</taxon>
        <taxon>Bacillota</taxon>
        <taxon>Negativicutes</taxon>
        <taxon>Veillonellales</taxon>
        <taxon>Veillonellaceae</taxon>
        <taxon>Negativicoccus</taxon>
    </lineage>
</organism>
<protein>
    <submittedName>
        <fullName evidence="10">Na+/H+ antiporter NhaD/arsenite permease-like protein</fullName>
    </submittedName>
</protein>
<feature type="transmembrane region" description="Helical" evidence="8">
    <location>
        <begin position="261"/>
        <end position="288"/>
    </location>
</feature>
<feature type="transmembrane region" description="Helical" evidence="8">
    <location>
        <begin position="113"/>
        <end position="134"/>
    </location>
</feature>
<evidence type="ECO:0000313" key="10">
    <source>
        <dbReference type="EMBL" id="MBB6478041.1"/>
    </source>
</evidence>
<dbReference type="AlphaFoldDB" id="A0A841R3R9"/>
<comment type="subcellular location">
    <subcellularLocation>
        <location evidence="1">Cell membrane</location>
        <topology evidence="1">Multi-pass membrane protein</topology>
    </subcellularLocation>
</comment>
<feature type="transmembrane region" description="Helical" evidence="8">
    <location>
        <begin position="381"/>
        <end position="402"/>
    </location>
</feature>
<evidence type="ECO:0000256" key="7">
    <source>
        <dbReference type="ARBA" id="ARBA00023136"/>
    </source>
</evidence>
<dbReference type="PANTHER" id="PTHR43568:SF1">
    <property type="entry name" value="P PROTEIN"/>
    <property type="match status" value="1"/>
</dbReference>
<comment type="caution">
    <text evidence="10">The sequence shown here is derived from an EMBL/GenBank/DDBJ whole genome shotgun (WGS) entry which is preliminary data.</text>
</comment>
<keyword evidence="11" id="KW-1185">Reference proteome</keyword>
<feature type="transmembrane region" description="Helical" evidence="8">
    <location>
        <begin position="340"/>
        <end position="369"/>
    </location>
</feature>
<sequence>MSEKWPRTIVSLVGGMTMILVGFVTQEMAITRFIDFNTLGLLIGMMMIVAVVKKTGMFEAFAIWAVKLTQGRSLLLMLMFAFLTAISAAFLDVVTAVLLIAPITISLTKFLRLNAYPFLIMEILASNIGGTGTMVGDPPNVMIGSAVGLTFMDFVTNTGPIAMFVLLLCVPTLLLVFRKELKHEPFEKSLLDKLDPKKQIADWRLFHISLTVLVLTVFGFAIHNLIGFETATIALTGAIAMMVFTGETPEEALSGVDWSTIFFFIGLFVLVGGIEATGVIGWVAKWAVEQTQGNIEMTSSLILWISALASAFVDNIPFTATMIPIIKEMENVMGLDPNVLWWSLSIGACYGGNGTIIGSSPGVIIAALAAQNGYDMSFKKYFIVGFPMMLFTVFVGQVYIWLRYF</sequence>
<gene>
    <name evidence="10" type="ORF">HNR45_001102</name>
</gene>
<reference evidence="10 11" key="1">
    <citation type="submission" date="2020-08" db="EMBL/GenBank/DDBJ databases">
        <title>Genomic Encyclopedia of Type Strains, Phase IV (KMG-IV): sequencing the most valuable type-strain genomes for metagenomic binning, comparative biology and taxonomic classification.</title>
        <authorList>
            <person name="Goeker M."/>
        </authorList>
    </citation>
    <scope>NUCLEOTIDE SEQUENCE [LARGE SCALE GENOMIC DNA]</scope>
    <source>
        <strain evidence="10 11">DSM 21255</strain>
    </source>
</reference>
<accession>A0A841R3R9</accession>